<dbReference type="OrthoDB" id="771136at2759"/>
<keyword evidence="11" id="KW-1185">Reference proteome</keyword>
<keyword evidence="3" id="KW-0064">Aspartyl protease</keyword>
<dbReference type="GO" id="GO:0004190">
    <property type="term" value="F:aspartic-type endopeptidase activity"/>
    <property type="evidence" value="ECO:0007669"/>
    <property type="project" value="UniProtKB-KW"/>
</dbReference>
<evidence type="ECO:0000313" key="11">
    <source>
        <dbReference type="Proteomes" id="UP000187209"/>
    </source>
</evidence>
<evidence type="ECO:0000259" key="9">
    <source>
        <dbReference type="PROSITE" id="PS51767"/>
    </source>
</evidence>
<organism evidence="10 11">
    <name type="scientific">Stentor coeruleus</name>
    <dbReference type="NCBI Taxonomy" id="5963"/>
    <lineage>
        <taxon>Eukaryota</taxon>
        <taxon>Sar</taxon>
        <taxon>Alveolata</taxon>
        <taxon>Ciliophora</taxon>
        <taxon>Postciliodesmatophora</taxon>
        <taxon>Heterotrichea</taxon>
        <taxon>Heterotrichida</taxon>
        <taxon>Stentoridae</taxon>
        <taxon>Stentor</taxon>
    </lineage>
</organism>
<keyword evidence="5" id="KW-1015">Disulfide bond</keyword>
<feature type="domain" description="Peptidase A1" evidence="9">
    <location>
        <begin position="47"/>
        <end position="348"/>
    </location>
</feature>
<keyword evidence="4" id="KW-0378">Hydrolase</keyword>
<dbReference type="InterPro" id="IPR021109">
    <property type="entry name" value="Peptidase_aspartic_dom_sf"/>
</dbReference>
<keyword evidence="8" id="KW-0732">Signal</keyword>
<dbReference type="PANTHER" id="PTHR47966">
    <property type="entry name" value="BETA-SITE APP-CLEAVING ENZYME, ISOFORM A-RELATED"/>
    <property type="match status" value="1"/>
</dbReference>
<feature type="transmembrane region" description="Helical" evidence="7">
    <location>
        <begin position="384"/>
        <end position="409"/>
    </location>
</feature>
<dbReference type="Gene3D" id="2.40.70.10">
    <property type="entry name" value="Acid Proteases"/>
    <property type="match status" value="2"/>
</dbReference>
<evidence type="ECO:0000256" key="1">
    <source>
        <dbReference type="ARBA" id="ARBA00007447"/>
    </source>
</evidence>
<evidence type="ECO:0000256" key="4">
    <source>
        <dbReference type="ARBA" id="ARBA00022801"/>
    </source>
</evidence>
<proteinExistence type="inferred from homology"/>
<evidence type="ECO:0000256" key="2">
    <source>
        <dbReference type="ARBA" id="ARBA00022670"/>
    </source>
</evidence>
<dbReference type="EMBL" id="MPUH01000169">
    <property type="protein sequence ID" value="OMJ87751.1"/>
    <property type="molecule type" value="Genomic_DNA"/>
</dbReference>
<evidence type="ECO:0000256" key="6">
    <source>
        <dbReference type="SAM" id="MobiDB-lite"/>
    </source>
</evidence>
<sequence length="426" mass="48660">MLGFIAFWVVTAGMPIVLKGKSSFLTNNTDVSSTGPEEIQDVDSGYYVALVEIGEEEENFDLVLSLNSSWTTVPGAECDCHNVSNKLEPDNDEEKDISDGTFEVGYGKGYFSGSSVKDIMEIGDFVIRKQEFLLYTKDERLEDLAGDGVLALSPTQVSNCSTNFILNMHSQGLIPSPKFSLYLSQSSDSYLLFNESSWLIKDPNKNHTLSLKTLSSAWVFNASKISYDDYIKNITSQVFLMVELSSIQGPYEDISKFLKLISENKDCTNGKYLTCSCNENSINSFPNFTIEIQGHRFKITSKNYIQFSNSKCKVLFEGRQDEYWALGIPFFYEYYSVFDLDTKKVTFYRNSLEDDDQDNEDIKDPDGKAEDNSQGQGDEKKNMYWKYILMIIGICIIFAIIGCLIYVYFRKKKEQERDMDYIRMQR</sequence>
<name>A0A1R2CFF9_9CILI</name>
<keyword evidence="7" id="KW-1133">Transmembrane helix</keyword>
<keyword evidence="2" id="KW-0645">Protease</keyword>
<feature type="disulfide bond" evidence="5">
    <location>
        <begin position="277"/>
        <end position="312"/>
    </location>
</feature>
<feature type="compositionally biased region" description="Basic and acidic residues" evidence="6">
    <location>
        <begin position="360"/>
        <end position="377"/>
    </location>
</feature>
<evidence type="ECO:0000313" key="10">
    <source>
        <dbReference type="EMBL" id="OMJ87751.1"/>
    </source>
</evidence>
<dbReference type="InterPro" id="IPR034164">
    <property type="entry name" value="Pepsin-like_dom"/>
</dbReference>
<dbReference type="CDD" id="cd05471">
    <property type="entry name" value="pepsin_like"/>
    <property type="match status" value="1"/>
</dbReference>
<dbReference type="PROSITE" id="PS51767">
    <property type="entry name" value="PEPTIDASE_A1"/>
    <property type="match status" value="1"/>
</dbReference>
<dbReference type="SUPFAM" id="SSF50630">
    <property type="entry name" value="Acid proteases"/>
    <property type="match status" value="1"/>
</dbReference>
<evidence type="ECO:0000256" key="7">
    <source>
        <dbReference type="SAM" id="Phobius"/>
    </source>
</evidence>
<reference evidence="10 11" key="1">
    <citation type="submission" date="2016-11" db="EMBL/GenBank/DDBJ databases">
        <title>The macronuclear genome of Stentor coeruleus: a giant cell with tiny introns.</title>
        <authorList>
            <person name="Slabodnick M."/>
            <person name="Ruby J.G."/>
            <person name="Reiff S.B."/>
            <person name="Swart E.C."/>
            <person name="Gosai S."/>
            <person name="Prabakaran S."/>
            <person name="Witkowska E."/>
            <person name="Larue G.E."/>
            <person name="Fisher S."/>
            <person name="Freeman R.M."/>
            <person name="Gunawardena J."/>
            <person name="Chu W."/>
            <person name="Stover N.A."/>
            <person name="Gregory B.D."/>
            <person name="Nowacki M."/>
            <person name="Derisi J."/>
            <person name="Roy S.W."/>
            <person name="Marshall W.F."/>
            <person name="Sood P."/>
        </authorList>
    </citation>
    <scope>NUCLEOTIDE SEQUENCE [LARGE SCALE GENOMIC DNA]</scope>
    <source>
        <strain evidence="10">WM001</strain>
    </source>
</reference>
<evidence type="ECO:0000256" key="8">
    <source>
        <dbReference type="SAM" id="SignalP"/>
    </source>
</evidence>
<evidence type="ECO:0000256" key="3">
    <source>
        <dbReference type="ARBA" id="ARBA00022750"/>
    </source>
</evidence>
<dbReference type="InterPro" id="IPR001461">
    <property type="entry name" value="Aspartic_peptidase_A1"/>
</dbReference>
<protein>
    <recommendedName>
        <fullName evidence="9">Peptidase A1 domain-containing protein</fullName>
    </recommendedName>
</protein>
<keyword evidence="7" id="KW-0472">Membrane</keyword>
<dbReference type="GO" id="GO:0006508">
    <property type="term" value="P:proteolysis"/>
    <property type="evidence" value="ECO:0007669"/>
    <property type="project" value="UniProtKB-KW"/>
</dbReference>
<dbReference type="InterPro" id="IPR033121">
    <property type="entry name" value="PEPTIDASE_A1"/>
</dbReference>
<dbReference type="Pfam" id="PF00026">
    <property type="entry name" value="Asp"/>
    <property type="match status" value="1"/>
</dbReference>
<comment type="caution">
    <text evidence="10">The sequence shown here is derived from an EMBL/GenBank/DDBJ whole genome shotgun (WGS) entry which is preliminary data.</text>
</comment>
<feature type="signal peptide" evidence="8">
    <location>
        <begin position="1"/>
        <end position="20"/>
    </location>
</feature>
<feature type="region of interest" description="Disordered" evidence="6">
    <location>
        <begin position="355"/>
        <end position="377"/>
    </location>
</feature>
<gene>
    <name evidence="10" type="ORF">SteCoe_10498</name>
</gene>
<accession>A0A1R2CFF9</accession>
<evidence type="ECO:0000256" key="5">
    <source>
        <dbReference type="PIRSR" id="PIRSR601461-2"/>
    </source>
</evidence>
<feature type="chain" id="PRO_5013204041" description="Peptidase A1 domain-containing protein" evidence="8">
    <location>
        <begin position="21"/>
        <end position="426"/>
    </location>
</feature>
<dbReference type="Proteomes" id="UP000187209">
    <property type="component" value="Unassembled WGS sequence"/>
</dbReference>
<dbReference type="AlphaFoldDB" id="A0A1R2CFF9"/>
<dbReference type="PANTHER" id="PTHR47966:SF51">
    <property type="entry name" value="BETA-SITE APP-CLEAVING ENZYME, ISOFORM A-RELATED"/>
    <property type="match status" value="1"/>
</dbReference>
<comment type="similarity">
    <text evidence="1">Belongs to the peptidase A1 family.</text>
</comment>
<keyword evidence="7" id="KW-0812">Transmembrane</keyword>